<dbReference type="STRING" id="1291742.LOOC260_115020"/>
<dbReference type="Proteomes" id="UP000031620">
    <property type="component" value="Chromosome"/>
</dbReference>
<dbReference type="AlphaFoldDB" id="A0A0A1GUQ0"/>
<dbReference type="RefSeq" id="WP_041094025.1">
    <property type="nucleotide sequence ID" value="NZ_AP014680.1"/>
</dbReference>
<dbReference type="EMBL" id="AP014680">
    <property type="protein sequence ID" value="BAP86012.1"/>
    <property type="molecule type" value="Genomic_DNA"/>
</dbReference>
<keyword evidence="1" id="KW-0812">Transmembrane</keyword>
<feature type="transmembrane region" description="Helical" evidence="1">
    <location>
        <begin position="12"/>
        <end position="30"/>
    </location>
</feature>
<proteinExistence type="predicted"/>
<sequence>MLKWHNKGFVLADSIVALTILSILIAWYCVNERQLQSQMRHANQEVMLARIAKEATDQFMIDHQKRKFNQKGYQVMVSEQAVQIKQNEQLMFAVTKQ</sequence>
<name>A0A0A1GUQ0_9LACO</name>
<keyword evidence="1" id="KW-0472">Membrane</keyword>
<dbReference type="KEGG" id="lho:LOOC260_115020"/>
<evidence type="ECO:0000256" key="1">
    <source>
        <dbReference type="SAM" id="Phobius"/>
    </source>
</evidence>
<keyword evidence="1" id="KW-1133">Transmembrane helix</keyword>
<evidence type="ECO:0000313" key="3">
    <source>
        <dbReference type="Proteomes" id="UP000031620"/>
    </source>
</evidence>
<reference evidence="2 3" key="1">
    <citation type="submission" date="2014-11" db="EMBL/GenBank/DDBJ databases">
        <title>Complete genome sequence and analysis of Lactobacillus hokkaidonensis LOOC260T.</title>
        <authorList>
            <person name="Tanizawa Y."/>
            <person name="Tohno M."/>
            <person name="Kaminuma E."/>
            <person name="Nakamura Y."/>
            <person name="Arita M."/>
        </authorList>
    </citation>
    <scope>NUCLEOTIDE SEQUENCE [LARGE SCALE GENOMIC DNA]</scope>
    <source>
        <strain evidence="2 3">LOOC260</strain>
    </source>
</reference>
<evidence type="ECO:0000313" key="2">
    <source>
        <dbReference type="EMBL" id="BAP86012.1"/>
    </source>
</evidence>
<organism evidence="2 3">
    <name type="scientific">Paucilactobacillus hokkaidonensis JCM 18461</name>
    <dbReference type="NCBI Taxonomy" id="1291742"/>
    <lineage>
        <taxon>Bacteria</taxon>
        <taxon>Bacillati</taxon>
        <taxon>Bacillota</taxon>
        <taxon>Bacilli</taxon>
        <taxon>Lactobacillales</taxon>
        <taxon>Lactobacillaceae</taxon>
        <taxon>Paucilactobacillus</taxon>
    </lineage>
</organism>
<accession>A0A0A1GUQ0</accession>
<dbReference type="HOGENOM" id="CLU_2343197_0_0_9"/>
<evidence type="ECO:0008006" key="4">
    <source>
        <dbReference type="Google" id="ProtNLM"/>
    </source>
</evidence>
<protein>
    <recommendedName>
        <fullName evidence="4">Competence protein ComGE</fullName>
    </recommendedName>
</protein>
<gene>
    <name evidence="2" type="ORF">LOOC260_115020</name>
</gene>